<dbReference type="OrthoDB" id="1652165at2"/>
<dbReference type="eggNOG" id="COG1357">
    <property type="taxonomic scope" value="Bacteria"/>
</dbReference>
<gene>
    <name evidence="4" type="ordered locus">Oweho_3119</name>
</gene>
<keyword evidence="5" id="KW-1185">Reference proteome</keyword>
<evidence type="ECO:0000259" key="3">
    <source>
        <dbReference type="Pfam" id="PF25778"/>
    </source>
</evidence>
<dbReference type="KEGG" id="oho:Oweho_3119"/>
<dbReference type="HOGENOM" id="CLU_295574_0_0_10"/>
<feature type="region of interest" description="Disordered" evidence="2">
    <location>
        <begin position="28"/>
        <end position="48"/>
    </location>
</feature>
<dbReference type="PANTHER" id="PTHR35580:SF1">
    <property type="entry name" value="PHYTASE-LIKE DOMAIN-CONTAINING PROTEIN"/>
    <property type="match status" value="1"/>
</dbReference>
<dbReference type="PANTHER" id="PTHR35580">
    <property type="entry name" value="CELL SURFACE GLYCOPROTEIN (S-LAYER PROTEIN)-LIKE PROTEIN"/>
    <property type="match status" value="1"/>
</dbReference>
<dbReference type="eggNOG" id="COG1404">
    <property type="taxonomic scope" value="Bacteria"/>
</dbReference>
<dbReference type="STRING" id="926562.Oweho_3119"/>
<dbReference type="SUPFAM" id="SSF63829">
    <property type="entry name" value="Calcium-dependent phosphotriesterase"/>
    <property type="match status" value="1"/>
</dbReference>
<proteinExistence type="predicted"/>
<keyword evidence="1" id="KW-0732">Signal</keyword>
<evidence type="ECO:0000256" key="2">
    <source>
        <dbReference type="SAM" id="MobiDB-lite"/>
    </source>
</evidence>
<feature type="domain" description="DUF7948" evidence="3">
    <location>
        <begin position="34"/>
        <end position="254"/>
    </location>
</feature>
<dbReference type="AlphaFoldDB" id="G8R348"/>
<dbReference type="Pfam" id="PF06739">
    <property type="entry name" value="SBBP"/>
    <property type="match status" value="1"/>
</dbReference>
<dbReference type="Pfam" id="PF25778">
    <property type="entry name" value="DUF7948"/>
    <property type="match status" value="1"/>
</dbReference>
<evidence type="ECO:0000313" key="5">
    <source>
        <dbReference type="Proteomes" id="UP000005631"/>
    </source>
</evidence>
<organism evidence="4 5">
    <name type="scientific">Owenweeksia hongkongensis (strain DSM 17368 / CIP 108786 / JCM 12287 / NRRL B-23963 / UST20020801)</name>
    <dbReference type="NCBI Taxonomy" id="926562"/>
    <lineage>
        <taxon>Bacteria</taxon>
        <taxon>Pseudomonadati</taxon>
        <taxon>Bacteroidota</taxon>
        <taxon>Flavobacteriia</taxon>
        <taxon>Flavobacteriales</taxon>
        <taxon>Owenweeksiaceae</taxon>
        <taxon>Owenweeksia</taxon>
    </lineage>
</organism>
<dbReference type="InterPro" id="IPR057708">
    <property type="entry name" value="DUF7948"/>
</dbReference>
<accession>G8R348</accession>
<sequence>MIIKRLFTTFFVTVALQINALHRIEPQHNGNSGFLENKGQITDNNGKPRPDIIAITRSRGVQVFIGKQGLHYLFATADTTDSPTDNPKFSNGHSPYNENIDVTTFRLDVHLVGSNPTPSVEYEDATGYYENYYLAHCPEGITGVRTFKKIILKDVYPGIDWVFYQHGEFMKYDFVAQPGADISLIQLQFDGATKIQKHDDGSVLISTPLGCIAEQAPLSTINKEVVPSSFQLKDNILSFEVEKSETDTIIIDPIIEWGTYYGYGVSESSNDIDTDSIGNIYMAGASSALTHVSSGGHQNTHAGLSDGLLVKFDSTGQRLWATYYGGAGIDRGNSCSTDPQQNIYLAGTTTSLTAISSNGHQMQRGNPTSPHPYTYDAFLVKFAPNGTRLWGTYYGGDANEEGSHCGTDAQSNVFLIGSTGSSNNIASNGFMDTLPNLGSAFMVKFNSSGSRLWGTYFGGNLINDAISGEVDKMGNTYLYGQVVGNPGDTGLAYNGFQNSLQSQTDLYVAKFSPSGARLWSSYFGGPAEEKLFKFRMFNNSCALDKQGNLFITGTTQSSTGIATGGMQQNYQGAGDCFLARISAGGSLLWATYFGGPYEDLGFTCTVDGKKRIYLAGHTISSQGIAWRGFQNYLQGPSDGFLAQYDYSGKLIWCTYVGGEDDDKIVASTTDFKNNIYLGGDTESSTGIAFKGFQNNHLYGPMGKQSAFLMKFKGCSTNRLDTIHACESYYWPIQDTIFTTSGMYSDTLVGPQGCDTLVQLYLNIHKATQRTQTITTCDEYLWPANGKMYHSNASDTAFLQSIHGCDSVVILNLTIKHSSTSTLIDTACIQYISPSGQHRWTKSGLYTDIIRNRAGCDSIITIHLQIKDVDTEVTQTDSTLTAHAIPATFQWLKCTNGHEVLSGQTKSHFVPIFNGRYAVRITQNGCTDTSACFTISDKESIDNPFGIRMSIYPNPTTGVVHVQFSDVLQGVNATIWTTAGKLIWLEEFGTTAGFDLEIPWPKAVYYLKISISSGKSVIAKLVKE</sequence>
<evidence type="ECO:0000256" key="1">
    <source>
        <dbReference type="ARBA" id="ARBA00022729"/>
    </source>
</evidence>
<feature type="compositionally biased region" description="Polar residues" evidence="2">
    <location>
        <begin position="28"/>
        <end position="45"/>
    </location>
</feature>
<name>G8R348_OWEHD</name>
<dbReference type="InterPro" id="IPR026444">
    <property type="entry name" value="Secre_tail"/>
</dbReference>
<dbReference type="InterPro" id="IPR010620">
    <property type="entry name" value="SBBP_repeat"/>
</dbReference>
<protein>
    <recommendedName>
        <fullName evidence="3">DUF7948 domain-containing protein</fullName>
    </recommendedName>
</protein>
<dbReference type="InterPro" id="IPR052918">
    <property type="entry name" value="Motility_Chemotaxis_Reg"/>
</dbReference>
<dbReference type="RefSeq" id="WP_014203420.1">
    <property type="nucleotide sequence ID" value="NC_016599.1"/>
</dbReference>
<evidence type="ECO:0000313" key="4">
    <source>
        <dbReference type="EMBL" id="AEV34073.1"/>
    </source>
</evidence>
<reference evidence="4 5" key="1">
    <citation type="journal article" date="2012" name="Stand. Genomic Sci.">
        <title>Genome sequence of the orange-pigmented seawater bacterium Owenweeksia hongkongensis type strain (UST20020801(T)).</title>
        <authorList>
            <person name="Riedel T."/>
            <person name="Held B."/>
            <person name="Nolan M."/>
            <person name="Lucas S."/>
            <person name="Lapidus A."/>
            <person name="Tice H."/>
            <person name="Del Rio T.G."/>
            <person name="Cheng J.F."/>
            <person name="Han C."/>
            <person name="Tapia R."/>
            <person name="Goodwin L.A."/>
            <person name="Pitluck S."/>
            <person name="Liolios K."/>
            <person name="Mavromatis K."/>
            <person name="Pagani I."/>
            <person name="Ivanova N."/>
            <person name="Mikhailova N."/>
            <person name="Pati A."/>
            <person name="Chen A."/>
            <person name="Palaniappan K."/>
            <person name="Rohde M."/>
            <person name="Tindall B.J."/>
            <person name="Detter J.C."/>
            <person name="Goker M."/>
            <person name="Woyke T."/>
            <person name="Bristow J."/>
            <person name="Eisen J.A."/>
            <person name="Markowitz V."/>
            <person name="Hugenholtz P."/>
            <person name="Klenk H.P."/>
            <person name="Kyrpides N.C."/>
        </authorList>
    </citation>
    <scope>NUCLEOTIDE SEQUENCE</scope>
    <source>
        <strain evidence="5">DSM 17368 / JCM 12287 / NRRL B-23963</strain>
    </source>
</reference>
<dbReference type="NCBIfam" id="TIGR04183">
    <property type="entry name" value="Por_Secre_tail"/>
    <property type="match status" value="1"/>
</dbReference>
<dbReference type="EMBL" id="CP003156">
    <property type="protein sequence ID" value="AEV34073.1"/>
    <property type="molecule type" value="Genomic_DNA"/>
</dbReference>
<dbReference type="Proteomes" id="UP000005631">
    <property type="component" value="Chromosome"/>
</dbReference>